<dbReference type="Pfam" id="PF20147">
    <property type="entry name" value="Crinkler"/>
    <property type="match status" value="1"/>
</dbReference>
<dbReference type="GO" id="GO:0005576">
    <property type="term" value="C:extracellular region"/>
    <property type="evidence" value="ECO:0007669"/>
    <property type="project" value="UniProtKB-SubCell"/>
</dbReference>
<evidence type="ECO:0000259" key="4">
    <source>
        <dbReference type="Pfam" id="PF20147"/>
    </source>
</evidence>
<feature type="domain" description="Crinkler effector protein N-terminal" evidence="4">
    <location>
        <begin position="141"/>
        <end position="226"/>
    </location>
</feature>
<comment type="caution">
    <text evidence="5">The sequence shown here is derived from an EMBL/GenBank/DDBJ whole genome shotgun (WGS) entry which is preliminary data.</text>
</comment>
<accession>A0A8H3M9F8</accession>
<name>A0A8H3M9F8_9GLOM</name>
<evidence type="ECO:0000256" key="3">
    <source>
        <dbReference type="ARBA" id="ARBA00022525"/>
    </source>
</evidence>
<organism evidence="5 6">
    <name type="scientific">Rhizophagus clarus</name>
    <dbReference type="NCBI Taxonomy" id="94130"/>
    <lineage>
        <taxon>Eukaryota</taxon>
        <taxon>Fungi</taxon>
        <taxon>Fungi incertae sedis</taxon>
        <taxon>Mucoromycota</taxon>
        <taxon>Glomeromycotina</taxon>
        <taxon>Glomeromycetes</taxon>
        <taxon>Glomerales</taxon>
        <taxon>Glomeraceae</taxon>
        <taxon>Rhizophagus</taxon>
    </lineage>
</organism>
<evidence type="ECO:0000256" key="1">
    <source>
        <dbReference type="ARBA" id="ARBA00004340"/>
    </source>
</evidence>
<dbReference type="AlphaFoldDB" id="A0A8H3M9F8"/>
<proteinExistence type="predicted"/>
<dbReference type="InterPro" id="IPR045379">
    <property type="entry name" value="Crinkler_N"/>
</dbReference>
<keyword evidence="3" id="KW-0964">Secreted</keyword>
<protein>
    <recommendedName>
        <fullName evidence="4">Crinkler effector protein N-terminal domain-containing protein</fullName>
    </recommendedName>
</protein>
<gene>
    <name evidence="5" type="ORF">RCL2_002539300</name>
</gene>
<dbReference type="Proteomes" id="UP000615446">
    <property type="component" value="Unassembled WGS sequence"/>
</dbReference>
<dbReference type="EMBL" id="BLAL01000274">
    <property type="protein sequence ID" value="GES98863.1"/>
    <property type="molecule type" value="Genomic_DNA"/>
</dbReference>
<evidence type="ECO:0000313" key="5">
    <source>
        <dbReference type="EMBL" id="GES98863.1"/>
    </source>
</evidence>
<dbReference type="OrthoDB" id="2414517at2759"/>
<evidence type="ECO:0000256" key="2">
    <source>
        <dbReference type="ARBA" id="ARBA00004613"/>
    </source>
</evidence>
<evidence type="ECO:0000313" key="6">
    <source>
        <dbReference type="Proteomes" id="UP000615446"/>
    </source>
</evidence>
<sequence length="589" mass="68316">MSTSERYPGYEALASYLKNRETWSYRGFLVLHRDTIIASSFASNNWKDLNNMWLDHFLAQARELIIDQEIFIALKDKQTNKEHSQRTKDLEKYWNGIIAERNKDSINRKRTMTEEEKENIEPKPPNYYYPHASCTRKSIYKCFPINIGKDQLIGNLKEAIKAKKHKTFHNVETDKLKLWEVKIPDDRDDQLSNISLQDEDELLATRDVGDYWAKKPPKRNIHVIVKPPESTGTSQEQEQELIDRVTELQKLLKSLYGMFVYIERKLHDSVVKSILIYPYNVEFDVIVKPKRTNGFKWIVNIEQATLESLKETINTRYQNSDLENGEAVLNFFCDGGNYSPRSNLEFRNMLWLLISKNSLKFSVNIETTLSFSLWTFSKVCKLYGIGIDDPSLSDFPLFICKCVEFNDEKSQVIIKHHMNDLRFRIKVMPISRNEASRSQYVCTYLVDVANLSEEKFEIHPEKNVTGPNGHGPVDFGVVSLRTRRLAGITEVKDKDFLQGVAQNAVQCESSLSCNNQKVFGNITDAEKWYFLECSLDSDQKPKFKLSKPVVVIYGEEDMEDRAKKVLGHIAWLLEEAQRLDGPNSKVRTD</sequence>
<reference evidence="5" key="1">
    <citation type="submission" date="2019-10" db="EMBL/GenBank/DDBJ databases">
        <title>Conservation and host-specific expression of non-tandemly repeated heterogenous ribosome RNA gene in arbuscular mycorrhizal fungi.</title>
        <authorList>
            <person name="Maeda T."/>
            <person name="Kobayashi Y."/>
            <person name="Nakagawa T."/>
            <person name="Ezawa T."/>
            <person name="Yamaguchi K."/>
            <person name="Bino T."/>
            <person name="Nishimoto Y."/>
            <person name="Shigenobu S."/>
            <person name="Kawaguchi M."/>
        </authorList>
    </citation>
    <scope>NUCLEOTIDE SEQUENCE</scope>
    <source>
        <strain evidence="5">HR1</strain>
    </source>
</reference>
<comment type="subcellular location">
    <subcellularLocation>
        <location evidence="1">Host cell</location>
    </subcellularLocation>
    <subcellularLocation>
        <location evidence="2">Secreted</location>
    </subcellularLocation>
</comment>
<dbReference type="GO" id="GO:0043657">
    <property type="term" value="C:host cell"/>
    <property type="evidence" value="ECO:0007669"/>
    <property type="project" value="UniProtKB-SubCell"/>
</dbReference>